<dbReference type="Pfam" id="PF02353">
    <property type="entry name" value="CMAS"/>
    <property type="match status" value="1"/>
</dbReference>
<dbReference type="CDD" id="cd02440">
    <property type="entry name" value="AdoMet_MTases"/>
    <property type="match status" value="1"/>
</dbReference>
<evidence type="ECO:0000313" key="7">
    <source>
        <dbReference type="EMBL" id="OGZ78497.1"/>
    </source>
</evidence>
<feature type="active site" evidence="6">
    <location>
        <position position="347"/>
    </location>
</feature>
<keyword evidence="4" id="KW-0949">S-adenosyl-L-methionine</keyword>
<dbReference type="PANTHER" id="PTHR43667:SF1">
    <property type="entry name" value="CYCLOPROPANE-FATTY-ACYL-PHOSPHOLIPID SYNTHASE"/>
    <property type="match status" value="1"/>
</dbReference>
<dbReference type="AlphaFoldDB" id="A0A1G2IV96"/>
<name>A0A1G2IV96_9BACT</name>
<dbReference type="InterPro" id="IPR003333">
    <property type="entry name" value="CMAS"/>
</dbReference>
<dbReference type="STRING" id="1802223.A2358_03045"/>
<evidence type="ECO:0000256" key="3">
    <source>
        <dbReference type="ARBA" id="ARBA00022679"/>
    </source>
</evidence>
<evidence type="ECO:0000256" key="2">
    <source>
        <dbReference type="ARBA" id="ARBA00022603"/>
    </source>
</evidence>
<proteinExistence type="inferred from homology"/>
<dbReference type="NCBIfam" id="NF008686">
    <property type="entry name" value="PRK11705.1"/>
    <property type="match status" value="1"/>
</dbReference>
<dbReference type="GO" id="GO:0008168">
    <property type="term" value="F:methyltransferase activity"/>
    <property type="evidence" value="ECO:0007669"/>
    <property type="project" value="UniProtKB-KW"/>
</dbReference>
<comment type="similarity">
    <text evidence="1">Belongs to the CFA/CMAS family.</text>
</comment>
<evidence type="ECO:0000256" key="5">
    <source>
        <dbReference type="ARBA" id="ARBA00023098"/>
    </source>
</evidence>
<dbReference type="GO" id="GO:0032259">
    <property type="term" value="P:methylation"/>
    <property type="evidence" value="ECO:0007669"/>
    <property type="project" value="UniProtKB-KW"/>
</dbReference>
<keyword evidence="2" id="KW-0489">Methyltransferase</keyword>
<evidence type="ECO:0000256" key="4">
    <source>
        <dbReference type="ARBA" id="ARBA00022691"/>
    </source>
</evidence>
<gene>
    <name evidence="7" type="ORF">A2358_03045</name>
</gene>
<keyword evidence="3" id="KW-0808">Transferase</keyword>
<evidence type="ECO:0000256" key="1">
    <source>
        <dbReference type="ARBA" id="ARBA00010815"/>
    </source>
</evidence>
<dbReference type="InterPro" id="IPR050723">
    <property type="entry name" value="CFA/CMAS"/>
</dbReference>
<dbReference type="InterPro" id="IPR029063">
    <property type="entry name" value="SAM-dependent_MTases_sf"/>
</dbReference>
<protein>
    <submittedName>
        <fullName evidence="7">Cyclopropane-fatty-acyl-phospholipid synthase</fullName>
    </submittedName>
</protein>
<dbReference type="PIRSF" id="PIRSF003085">
    <property type="entry name" value="CMAS"/>
    <property type="match status" value="1"/>
</dbReference>
<dbReference type="PANTHER" id="PTHR43667">
    <property type="entry name" value="CYCLOPROPANE-FATTY-ACYL-PHOSPHOLIPID SYNTHASE"/>
    <property type="match status" value="1"/>
</dbReference>
<dbReference type="Proteomes" id="UP000178650">
    <property type="component" value="Unassembled WGS sequence"/>
</dbReference>
<dbReference type="EMBL" id="MHPJ01000019">
    <property type="protein sequence ID" value="OGZ78497.1"/>
    <property type="molecule type" value="Genomic_DNA"/>
</dbReference>
<dbReference type="SUPFAM" id="SSF53335">
    <property type="entry name" value="S-adenosyl-L-methionine-dependent methyltransferases"/>
    <property type="match status" value="1"/>
</dbReference>
<evidence type="ECO:0000256" key="6">
    <source>
        <dbReference type="PIRSR" id="PIRSR003085-1"/>
    </source>
</evidence>
<dbReference type="GO" id="GO:0008610">
    <property type="term" value="P:lipid biosynthetic process"/>
    <property type="evidence" value="ECO:0007669"/>
    <property type="project" value="InterPro"/>
</dbReference>
<organism evidence="7 8">
    <name type="scientific">Candidatus Staskawiczbacteria bacterium RIFOXYB1_FULL_37_44</name>
    <dbReference type="NCBI Taxonomy" id="1802223"/>
    <lineage>
        <taxon>Bacteria</taxon>
        <taxon>Candidatus Staskawicziibacteriota</taxon>
    </lineage>
</organism>
<accession>A0A1G2IV96</accession>
<reference evidence="7 8" key="1">
    <citation type="journal article" date="2016" name="Nat. Commun.">
        <title>Thousands of microbial genomes shed light on interconnected biogeochemical processes in an aquifer system.</title>
        <authorList>
            <person name="Anantharaman K."/>
            <person name="Brown C.T."/>
            <person name="Hug L.A."/>
            <person name="Sharon I."/>
            <person name="Castelle C.J."/>
            <person name="Probst A.J."/>
            <person name="Thomas B.C."/>
            <person name="Singh A."/>
            <person name="Wilkins M.J."/>
            <person name="Karaoz U."/>
            <person name="Brodie E.L."/>
            <person name="Williams K.H."/>
            <person name="Hubbard S.S."/>
            <person name="Banfield J.F."/>
        </authorList>
    </citation>
    <scope>NUCLEOTIDE SEQUENCE [LARGE SCALE GENOMIC DNA]</scope>
</reference>
<dbReference type="Gene3D" id="3.40.50.150">
    <property type="entry name" value="Vaccinia Virus protein VP39"/>
    <property type="match status" value="1"/>
</dbReference>
<sequence length="376" mass="43437">MENNLKQWAKKILESAEISINGQNPWDIKVKNDKFYNRVRAQGSLGLGESYMDNWWECDKLDGFFYRLLSSYISGSRLSLPVLLGFARAKIFNLQAISRAFEVGEKHYDIDNRLFFDMLGKTMAYSCGYWKAAKSLDEAQEAKFDLICKKLDIKKGQEILDIGCGWGGFALYAAKKYGAKVTGITVSKEQIKYAEKFCEGLAAEFKLQDYRELNSAYYKNKFDHIVSVGMFEHVGEKNYKTFFKTAKNCLNKDGLFLLHTIGNPKTANNTDPWLNKYIFPNGMLPSLKQIASNAENLFIIEDVHNFGADYDKTLMQWHKNFIAKWPKLKNKYDERFYRMWNYYLLSCAGAFRARSIQLWQIVLSPRGVKGGYKPIL</sequence>
<evidence type="ECO:0000313" key="8">
    <source>
        <dbReference type="Proteomes" id="UP000178650"/>
    </source>
</evidence>
<comment type="caution">
    <text evidence="7">The sequence shown here is derived from an EMBL/GenBank/DDBJ whole genome shotgun (WGS) entry which is preliminary data.</text>
</comment>
<keyword evidence="5" id="KW-0443">Lipid metabolism</keyword>